<dbReference type="GO" id="GO:0032543">
    <property type="term" value="P:mitochondrial translation"/>
    <property type="evidence" value="ECO:0007669"/>
    <property type="project" value="TreeGrafter"/>
</dbReference>
<keyword evidence="8" id="KW-1185">Reference proteome</keyword>
<dbReference type="SUPFAM" id="SSF54189">
    <property type="entry name" value="Ribosomal proteins S24e, L23 and L15e"/>
    <property type="match status" value="1"/>
</dbReference>
<evidence type="ECO:0000256" key="4">
    <source>
        <dbReference type="ARBA" id="ARBA00039977"/>
    </source>
</evidence>
<evidence type="ECO:0000313" key="8">
    <source>
        <dbReference type="Proteomes" id="UP001197328"/>
    </source>
</evidence>
<evidence type="ECO:0000256" key="1">
    <source>
        <dbReference type="ARBA" id="ARBA00006700"/>
    </source>
</evidence>
<keyword evidence="2" id="KW-0689">Ribosomal protein</keyword>
<sequence length="249" mass="29152">MFARFKTASSGLFERTFVQSQRTIIMGRLRPFAQKKKPTVPREERAKKSKRIVQLVKEAIENDEPHFTVGAKKLYFPSARVTLLRPNAKQTPYQAKFLVPKSFNKLDLRDYLYHLYGLRVLNVTVALTPATWEYPIGPGFSSRHRVAQKKKMTVDLIDPFVWPEETEFFKNQAEFIEQRDAYRDDKLEAIGSDKLKPSKAFEGIIDRHPQPKNFVPKTVERQMRNLKDKATLQEKQLRTEEFISQHIQL</sequence>
<dbReference type="GeneID" id="66128648"/>
<proteinExistence type="inferred from homology"/>
<dbReference type="GO" id="GO:0005762">
    <property type="term" value="C:mitochondrial large ribosomal subunit"/>
    <property type="evidence" value="ECO:0007669"/>
    <property type="project" value="TreeGrafter"/>
</dbReference>
<dbReference type="EMBL" id="JAHLVD010000011">
    <property type="protein sequence ID" value="KAG7847256.1"/>
    <property type="molecule type" value="Genomic_DNA"/>
</dbReference>
<dbReference type="InterPro" id="IPR013025">
    <property type="entry name" value="Ribosomal_uL23-like"/>
</dbReference>
<dbReference type="RefSeq" id="XP_043058089.1">
    <property type="nucleotide sequence ID" value="XM_043205312.1"/>
</dbReference>
<dbReference type="EMBL" id="JAHLUX010000010">
    <property type="protein sequence ID" value="KAG7816555.1"/>
    <property type="molecule type" value="Genomic_DNA"/>
</dbReference>
<dbReference type="Proteomes" id="UP001196530">
    <property type="component" value="Unassembled WGS sequence"/>
</dbReference>
<evidence type="ECO:0000256" key="2">
    <source>
        <dbReference type="ARBA" id="ARBA00022980"/>
    </source>
</evidence>
<reference evidence="5 8" key="1">
    <citation type="journal article" date="2021" name="G3 (Bethesda)">
        <title>Genomic diversity, chromosomal rearrangements, and interspecies hybridization in the ogataea polymorpha species complex.</title>
        <authorList>
            <person name="Hanson S.J."/>
            <person name="Cinneide E.O."/>
            <person name="Salzberg L.I."/>
            <person name="Wolfe K.H."/>
            <person name="McGowan J."/>
            <person name="Fitzpatrick D.A."/>
            <person name="Matlin K."/>
        </authorList>
    </citation>
    <scope>NUCLEOTIDE SEQUENCE</scope>
    <source>
        <strain evidence="6">51-138</strain>
        <strain evidence="5">61-244</strain>
    </source>
</reference>
<dbReference type="PANTHER" id="PTHR12059:SF5">
    <property type="entry name" value="LARGE RIBOSOMAL SUBUNIT PROTEIN UL23M"/>
    <property type="match status" value="1"/>
</dbReference>
<organism evidence="5 7">
    <name type="scientific">Pichia angusta</name>
    <name type="common">Yeast</name>
    <name type="synonym">Hansenula polymorpha</name>
    <dbReference type="NCBI Taxonomy" id="870730"/>
    <lineage>
        <taxon>Eukaryota</taxon>
        <taxon>Fungi</taxon>
        <taxon>Dikarya</taxon>
        <taxon>Ascomycota</taxon>
        <taxon>Saccharomycotina</taxon>
        <taxon>Pichiomycetes</taxon>
        <taxon>Pichiales</taxon>
        <taxon>Pichiaceae</taxon>
        <taxon>Ogataea</taxon>
    </lineage>
</organism>
<dbReference type="Pfam" id="PF00276">
    <property type="entry name" value="Ribosomal_L23"/>
    <property type="match status" value="1"/>
</dbReference>
<accession>A0AAN6I4C0</accession>
<dbReference type="AlphaFoldDB" id="A0AAN6I4C0"/>
<comment type="caution">
    <text evidence="5">The sequence shown here is derived from an EMBL/GenBank/DDBJ whole genome shotgun (WGS) entry which is preliminary data.</text>
</comment>
<evidence type="ECO:0000313" key="6">
    <source>
        <dbReference type="EMBL" id="KAG7847256.1"/>
    </source>
</evidence>
<evidence type="ECO:0000313" key="7">
    <source>
        <dbReference type="Proteomes" id="UP001196530"/>
    </source>
</evidence>
<evidence type="ECO:0000313" key="5">
    <source>
        <dbReference type="EMBL" id="KAG7816555.1"/>
    </source>
</evidence>
<protein>
    <recommendedName>
        <fullName evidence="4">Large ribosomal subunit protein uL23m</fullName>
    </recommendedName>
</protein>
<evidence type="ECO:0000256" key="3">
    <source>
        <dbReference type="ARBA" id="ARBA00023274"/>
    </source>
</evidence>
<dbReference type="InterPro" id="IPR012677">
    <property type="entry name" value="Nucleotide-bd_a/b_plait_sf"/>
</dbReference>
<name>A0AAN6I4C0_PICAN</name>
<dbReference type="PANTHER" id="PTHR12059">
    <property type="entry name" value="RIBOSOMAL PROTEIN L23-RELATED"/>
    <property type="match status" value="1"/>
</dbReference>
<dbReference type="Proteomes" id="UP001197328">
    <property type="component" value="Unassembled WGS sequence"/>
</dbReference>
<dbReference type="Gene3D" id="3.30.70.330">
    <property type="match status" value="1"/>
</dbReference>
<dbReference type="GO" id="GO:0003735">
    <property type="term" value="F:structural constituent of ribosome"/>
    <property type="evidence" value="ECO:0007669"/>
    <property type="project" value="InterPro"/>
</dbReference>
<comment type="similarity">
    <text evidence="1">Belongs to the universal ribosomal protein uL23 family.</text>
</comment>
<dbReference type="InterPro" id="IPR012678">
    <property type="entry name" value="Ribosomal_uL23/eL15/eS24_sf"/>
</dbReference>
<gene>
    <name evidence="5" type="ORF">KL928_004597</name>
    <name evidence="6" type="ORF">KL940_004002</name>
</gene>
<keyword evidence="3" id="KW-0687">Ribonucleoprotein</keyword>